<dbReference type="AlphaFoldDB" id="A0A9N9DS77"/>
<dbReference type="Proteomes" id="UP000789572">
    <property type="component" value="Unassembled WGS sequence"/>
</dbReference>
<feature type="non-terminal residue" evidence="1">
    <location>
        <position position="1"/>
    </location>
</feature>
<name>A0A9N9DS77_9GLOM</name>
<keyword evidence="2" id="KW-1185">Reference proteome</keyword>
<proteinExistence type="predicted"/>
<evidence type="ECO:0000313" key="1">
    <source>
        <dbReference type="EMBL" id="CAG8650277.1"/>
    </source>
</evidence>
<dbReference type="CDD" id="cd00303">
    <property type="entry name" value="retropepsin_like"/>
    <property type="match status" value="1"/>
</dbReference>
<gene>
    <name evidence="1" type="ORF">POCULU_LOCUS9912</name>
</gene>
<dbReference type="InterPro" id="IPR021109">
    <property type="entry name" value="Peptidase_aspartic_dom_sf"/>
</dbReference>
<dbReference type="Pfam" id="PF13975">
    <property type="entry name" value="gag-asp_proteas"/>
    <property type="match status" value="1"/>
</dbReference>
<comment type="caution">
    <text evidence="1">The sequence shown here is derived from an EMBL/GenBank/DDBJ whole genome shotgun (WGS) entry which is preliminary data.</text>
</comment>
<dbReference type="OrthoDB" id="5597136at2759"/>
<dbReference type="EMBL" id="CAJVPJ010004266">
    <property type="protein sequence ID" value="CAG8650277.1"/>
    <property type="molecule type" value="Genomic_DNA"/>
</dbReference>
<organism evidence="1 2">
    <name type="scientific">Paraglomus occultum</name>
    <dbReference type="NCBI Taxonomy" id="144539"/>
    <lineage>
        <taxon>Eukaryota</taxon>
        <taxon>Fungi</taxon>
        <taxon>Fungi incertae sedis</taxon>
        <taxon>Mucoromycota</taxon>
        <taxon>Glomeromycotina</taxon>
        <taxon>Glomeromycetes</taxon>
        <taxon>Paraglomerales</taxon>
        <taxon>Paraglomeraceae</taxon>
        <taxon>Paraglomus</taxon>
    </lineage>
</organism>
<protein>
    <submittedName>
        <fullName evidence="1">5438_t:CDS:1</fullName>
    </submittedName>
</protein>
<accession>A0A9N9DS77</accession>
<reference evidence="1" key="1">
    <citation type="submission" date="2021-06" db="EMBL/GenBank/DDBJ databases">
        <authorList>
            <person name="Kallberg Y."/>
            <person name="Tangrot J."/>
            <person name="Rosling A."/>
        </authorList>
    </citation>
    <scope>NUCLEOTIDE SEQUENCE</scope>
    <source>
        <strain evidence="1">IA702</strain>
    </source>
</reference>
<sequence length="165" mass="18760">TKPKLKTKTYSSIIDQVEPYDVSNNILNIKSFITIAQWLQVPAQCRNFAKIMQKKKEPITEANQAKIHQSKKTIAMRCYIRIKENSVIAILDSGAAVSIITAKLIRKLELHIQRPSKTIVFTANRNHTKALGIIPDIKIKIQDIIIPINLQVIESMDETLLLEMD</sequence>
<evidence type="ECO:0000313" key="2">
    <source>
        <dbReference type="Proteomes" id="UP000789572"/>
    </source>
</evidence>
<dbReference type="Gene3D" id="2.40.70.10">
    <property type="entry name" value="Acid Proteases"/>
    <property type="match status" value="1"/>
</dbReference>
<dbReference type="SUPFAM" id="SSF50630">
    <property type="entry name" value="Acid proteases"/>
    <property type="match status" value="1"/>
</dbReference>